<dbReference type="Pfam" id="PF22578">
    <property type="entry name" value="GGR_cat"/>
    <property type="match status" value="1"/>
</dbReference>
<sequence>MLETDILIIGAGPAGSMAAKHAALNGAEVLLIDRKSEIGSPKRCAEGVSKDGLKRLEVTPDPRWIASEINKVRLVSPNGTDVLLDEDKVKLSEVGYVLERKVFDKHLAMDAARAGAQIMVKTLATSMEKEKDGIIVHLEHMGNPMEIKAKIVIGADGPESRVGRWAGLKTGLKPGNMESCAQFEMVGVDMKQPGCLELVFGSVAPGGYAWIFPKGEDIANVGLGVLSTKTDKTAYQHLLEFVDTYPGTQNAQPVELNVGGDPVAGLHKELVTDHVLITGDAAGMVNPLDGGGIISGMTGGRIAGEIAAKAISDGDYSKKNLKEYQKRCQKEIGDSFKKYLKAKEYLLSLSDEELNSIADAFNESDFDRISPTDLLKVLVKVSPKAMLKLGKLF</sequence>
<comment type="catalytic activity">
    <reaction evidence="8">
        <text>archaetidylserine + 8 AH2 = 2,3-bis-O-phytanyl-sn-glycero-3-phospho-L-serine + 8 A</text>
        <dbReference type="Rhea" id="RHEA:84215"/>
        <dbReference type="ChEBI" id="CHEBI:13193"/>
        <dbReference type="ChEBI" id="CHEBI:17499"/>
        <dbReference type="ChEBI" id="CHEBI:71517"/>
        <dbReference type="ChEBI" id="CHEBI:74853"/>
    </reaction>
</comment>
<dbReference type="NCBIfam" id="TIGR02032">
    <property type="entry name" value="GG-red-SF"/>
    <property type="match status" value="1"/>
</dbReference>
<keyword evidence="1 8" id="KW-0444">Lipid biosynthesis</keyword>
<comment type="catalytic activity">
    <reaction evidence="8">
        <text>CDP-2,3-bis-O-(geranylgeranyl)-sn-glycerol + 8 AH2 = CDP-2,3-bis-O-(phytanyl)-sn-glycerol + 8 A</text>
        <dbReference type="Rhea" id="RHEA:84207"/>
        <dbReference type="ChEBI" id="CHEBI:13193"/>
        <dbReference type="ChEBI" id="CHEBI:17499"/>
        <dbReference type="ChEBI" id="CHEBI:58838"/>
        <dbReference type="ChEBI" id="CHEBI:74004"/>
    </reaction>
</comment>
<dbReference type="InterPro" id="IPR023590">
    <property type="entry name" value="DGGGPL_reductase"/>
</dbReference>
<dbReference type="InterPro" id="IPR036188">
    <property type="entry name" value="FAD/NAD-bd_sf"/>
</dbReference>
<keyword evidence="4 8" id="KW-0560">Oxidoreductase</keyword>
<keyword evidence="5 8" id="KW-0443">Lipid metabolism</keyword>
<dbReference type="GO" id="GO:0050660">
    <property type="term" value="F:flavin adenine dinucleotide binding"/>
    <property type="evidence" value="ECO:0007669"/>
    <property type="project" value="UniProtKB-UniRule"/>
</dbReference>
<evidence type="ECO:0000313" key="11">
    <source>
        <dbReference type="Proteomes" id="UP000029661"/>
    </source>
</evidence>
<dbReference type="KEGG" id="mfc:BRM9_2158"/>
<keyword evidence="7 8" id="KW-1208">Phospholipid metabolism</keyword>
<dbReference type="HAMAP" id="MF_01287">
    <property type="entry name" value="DGGGPL_reductase"/>
    <property type="match status" value="1"/>
</dbReference>
<dbReference type="InterPro" id="IPR011777">
    <property type="entry name" value="Geranylgeranyl_Rdtase_fam"/>
</dbReference>
<dbReference type="Proteomes" id="UP000029661">
    <property type="component" value="Chromosome"/>
</dbReference>
<dbReference type="Gene3D" id="3.50.50.60">
    <property type="entry name" value="FAD/NAD(P)-binding domain"/>
    <property type="match status" value="1"/>
</dbReference>
<feature type="binding site" evidence="8">
    <location>
        <position position="47"/>
    </location>
    <ligand>
        <name>FAD</name>
        <dbReference type="ChEBI" id="CHEBI:57692"/>
    </ligand>
</feature>
<keyword evidence="3 8" id="KW-0274">FAD</keyword>
<evidence type="ECO:0000256" key="8">
    <source>
        <dbReference type="HAMAP-Rule" id="MF_01287"/>
    </source>
</evidence>
<proteinExistence type="inferred from homology"/>
<reference evidence="10 11" key="1">
    <citation type="submission" date="2013-12" db="EMBL/GenBank/DDBJ databases">
        <title>The complete genome sequence of Methanobacterium sp. BRM9.</title>
        <authorList>
            <consortium name="Pastoral Greenhouse Gas Research Consortium"/>
            <person name="Kelly W.J."/>
            <person name="Leahy S.C."/>
            <person name="Perry R."/>
            <person name="Li D."/>
            <person name="Altermann E."/>
            <person name="Lambie S.C."/>
            <person name="Attwood G.T."/>
        </authorList>
    </citation>
    <scope>NUCLEOTIDE SEQUENCE [LARGE SCALE GENOMIC DNA]</scope>
    <source>
        <strain evidence="10 11">BRM9</strain>
    </source>
</reference>
<feature type="binding site" evidence="8">
    <location>
        <position position="44"/>
    </location>
    <ligand>
        <name>FAD</name>
        <dbReference type="ChEBI" id="CHEBI:57692"/>
    </ligand>
</feature>
<evidence type="ECO:0000256" key="6">
    <source>
        <dbReference type="ARBA" id="ARBA00023209"/>
    </source>
</evidence>
<dbReference type="SUPFAM" id="SSF51905">
    <property type="entry name" value="FAD/NAD(P)-binding domain"/>
    <property type="match status" value="1"/>
</dbReference>
<dbReference type="EMBL" id="CP006933">
    <property type="protein sequence ID" value="AIS32960.1"/>
    <property type="molecule type" value="Genomic_DNA"/>
</dbReference>
<dbReference type="InterPro" id="IPR054715">
    <property type="entry name" value="GGR_cat"/>
</dbReference>
<comment type="pathway">
    <text evidence="8">Membrane lipid metabolism; glycerophospholipid metabolism.</text>
</comment>
<feature type="binding site" evidence="8">
    <location>
        <position position="100"/>
    </location>
    <ligand>
        <name>FAD</name>
        <dbReference type="ChEBI" id="CHEBI:57692"/>
    </ligand>
</feature>
<dbReference type="GO" id="GO:0046467">
    <property type="term" value="P:membrane lipid biosynthetic process"/>
    <property type="evidence" value="ECO:0007669"/>
    <property type="project" value="InterPro"/>
</dbReference>
<dbReference type="UniPathway" id="UPA00940"/>
<comment type="cofactor">
    <cofactor evidence="8">
        <name>FAD</name>
        <dbReference type="ChEBI" id="CHEBI:57692"/>
    </cofactor>
    <text evidence="8">Binds 1 FAD per subunit.</text>
</comment>
<dbReference type="OrthoDB" id="6062at2157"/>
<feature type="binding site" evidence="8">
    <location>
        <position position="124"/>
    </location>
    <ligand>
        <name>FAD</name>
        <dbReference type="ChEBI" id="CHEBI:57692"/>
    </ligand>
</feature>
<feature type="binding site" evidence="8">
    <location>
        <position position="280"/>
    </location>
    <ligand>
        <name>FAD</name>
        <dbReference type="ChEBI" id="CHEBI:57692"/>
    </ligand>
</feature>
<keyword evidence="2 8" id="KW-0285">Flavoprotein</keyword>
<evidence type="ECO:0000256" key="4">
    <source>
        <dbReference type="ARBA" id="ARBA00023002"/>
    </source>
</evidence>
<accession>A0A089ZHV2</accession>
<dbReference type="GO" id="GO:0016020">
    <property type="term" value="C:membrane"/>
    <property type="evidence" value="ECO:0007669"/>
    <property type="project" value="GOC"/>
</dbReference>
<evidence type="ECO:0000256" key="1">
    <source>
        <dbReference type="ARBA" id="ARBA00022516"/>
    </source>
</evidence>
<organism evidence="10 11">
    <name type="scientific">Methanobacterium formicicum</name>
    <dbReference type="NCBI Taxonomy" id="2162"/>
    <lineage>
        <taxon>Archaea</taxon>
        <taxon>Methanobacteriati</taxon>
        <taxon>Methanobacteriota</taxon>
        <taxon>Methanomada group</taxon>
        <taxon>Methanobacteria</taxon>
        <taxon>Methanobacteriales</taxon>
        <taxon>Methanobacteriaceae</taxon>
        <taxon>Methanobacterium</taxon>
    </lineage>
</organism>
<gene>
    <name evidence="10" type="ORF">BRM9_2158</name>
</gene>
<dbReference type="AlphaFoldDB" id="A0A089ZHV2"/>
<evidence type="ECO:0000313" key="10">
    <source>
        <dbReference type="EMBL" id="AIS32960.1"/>
    </source>
</evidence>
<feature type="binding site" evidence="8">
    <location>
        <position position="33"/>
    </location>
    <ligand>
        <name>FAD</name>
        <dbReference type="ChEBI" id="CHEBI:57692"/>
    </ligand>
</feature>
<dbReference type="EC" id="1.3.-.-" evidence="8"/>
<evidence type="ECO:0000259" key="9">
    <source>
        <dbReference type="Pfam" id="PF22578"/>
    </source>
</evidence>
<name>A0A089ZHV2_METFO</name>
<dbReference type="GeneID" id="24793329"/>
<protein>
    <recommendedName>
        <fullName evidence="8">Digeranylgeranylglycerophospholipid reductase</fullName>
        <shortName evidence="8">DGGGPL reductase</shortName>
        <ecNumber evidence="8">1.3.-.-</ecNumber>
    </recommendedName>
    <alternativeName>
        <fullName evidence="8">2,3-bis-O-geranylgeranylglyceryl phosphate reductase</fullName>
    </alternativeName>
    <alternativeName>
        <fullName evidence="8">Geranylgeranyl reductase</fullName>
        <shortName evidence="8">GGR</shortName>
    </alternativeName>
</protein>
<dbReference type="InterPro" id="IPR050407">
    <property type="entry name" value="Geranylgeranyl_reductase"/>
</dbReference>
<dbReference type="PANTHER" id="PTHR42685:SF18">
    <property type="entry name" value="DIGERANYLGERANYLGLYCEROPHOSPHOLIPID REDUCTASE"/>
    <property type="match status" value="1"/>
</dbReference>
<dbReference type="GO" id="GO:0046474">
    <property type="term" value="P:glycerophospholipid biosynthetic process"/>
    <property type="evidence" value="ECO:0007669"/>
    <property type="project" value="UniProtKB-UniRule"/>
</dbReference>
<dbReference type="GO" id="GO:0016628">
    <property type="term" value="F:oxidoreductase activity, acting on the CH-CH group of donors, NAD or NADP as acceptor"/>
    <property type="evidence" value="ECO:0007669"/>
    <property type="project" value="InterPro"/>
</dbReference>
<feature type="binding site" evidence="8">
    <location>
        <position position="14"/>
    </location>
    <ligand>
        <name>FAD</name>
        <dbReference type="ChEBI" id="CHEBI:57692"/>
    </ligand>
</feature>
<comment type="catalytic activity">
    <reaction evidence="8">
        <text>2,3-bis-O-(phytanyl)-sn-glycerol 1-phosphate + 8 A = 2,3-bis-O-(geranylgeranyl)-sn-glycerol 1-phosphate + 8 AH2</text>
        <dbReference type="Rhea" id="RHEA:64368"/>
        <dbReference type="ChEBI" id="CHEBI:13193"/>
        <dbReference type="ChEBI" id="CHEBI:17499"/>
        <dbReference type="ChEBI" id="CHEBI:58837"/>
        <dbReference type="ChEBI" id="CHEBI:73125"/>
    </reaction>
</comment>
<comment type="caution">
    <text evidence="8">Lacks conserved residue(s) required for the propagation of feature annotation.</text>
</comment>
<comment type="function">
    <text evidence="8">Is involved in the reduction of 2,3-digeranylgeranylglycerophospholipids (unsaturated archaeols) into 2,3-diphytanylglycerophospholipids (saturated archaeols) in the biosynthesis of archaeal membrane lipids. Catalyzes the formation of archaetidic acid (2,3-di-O-phytanyl-sn-glyceryl phosphate) from 2,3-di-O-geranylgeranylglyceryl phosphate (DGGGP) via the hydrogenation of each double bond of the isoprenoid chains. Is also probably able to reduce double bonds of geranyl groups in CDP-2,3-bis-O-(geranylgeranyl)-sn-glycerol and archaetidylserine, thus acting at various stages in the biosynthesis of archaeal membrane lipids.</text>
</comment>
<evidence type="ECO:0000256" key="2">
    <source>
        <dbReference type="ARBA" id="ARBA00022630"/>
    </source>
</evidence>
<dbReference type="Gene3D" id="3.30.9.10">
    <property type="entry name" value="D-Amino Acid Oxidase, subunit A, domain 2"/>
    <property type="match status" value="1"/>
</dbReference>
<evidence type="ECO:0000256" key="3">
    <source>
        <dbReference type="ARBA" id="ARBA00022827"/>
    </source>
</evidence>
<comment type="miscellaneous">
    <text evidence="8">Reduction reaction proceeds via syn addition of hydrogen for double bonds.</text>
</comment>
<feature type="binding site" evidence="8">
    <location>
        <position position="292"/>
    </location>
    <ligand>
        <name>FAD</name>
        <dbReference type="ChEBI" id="CHEBI:57692"/>
    </ligand>
</feature>
<dbReference type="PRINTS" id="PR00420">
    <property type="entry name" value="RNGMNOXGNASE"/>
</dbReference>
<dbReference type="PANTHER" id="PTHR42685">
    <property type="entry name" value="GERANYLGERANYL DIPHOSPHATE REDUCTASE"/>
    <property type="match status" value="1"/>
</dbReference>
<dbReference type="STRING" id="2162.BRM9_2158"/>
<comment type="catalytic activity">
    <reaction evidence="8">
        <text>a 2,3-bis-O-phytanyl-sn-glycerol 1-phospholipid + 8 A = a 2,3-bis-O-(geranylgeranyl)-sn-glycerol 1-phospholipid + 8 AH2</text>
        <dbReference type="Rhea" id="RHEA:64376"/>
        <dbReference type="ChEBI" id="CHEBI:13193"/>
        <dbReference type="ChEBI" id="CHEBI:17499"/>
        <dbReference type="ChEBI" id="CHEBI:138139"/>
        <dbReference type="ChEBI" id="CHEBI:138140"/>
    </reaction>
</comment>
<keyword evidence="6 8" id="KW-0594">Phospholipid biosynthesis</keyword>
<feature type="domain" description="Digeranylgeranylglycerophospholipid reductase catalytic" evidence="9">
    <location>
        <begin position="177"/>
        <end position="259"/>
    </location>
</feature>
<comment type="similarity">
    <text evidence="8">Belongs to the geranylgeranyl reductase family. DGGGPL reductase subfamily.</text>
</comment>
<dbReference type="Pfam" id="PF12831">
    <property type="entry name" value="FAD_oxidored"/>
    <property type="match status" value="1"/>
</dbReference>
<dbReference type="RefSeq" id="WP_048085733.1">
    <property type="nucleotide sequence ID" value="NZ_CP006933.1"/>
</dbReference>
<feature type="binding site" evidence="8">
    <location>
        <position position="45"/>
    </location>
    <ligand>
        <name>FAD</name>
        <dbReference type="ChEBI" id="CHEBI:57692"/>
    </ligand>
</feature>
<evidence type="ECO:0000256" key="5">
    <source>
        <dbReference type="ARBA" id="ARBA00023098"/>
    </source>
</evidence>
<feature type="binding site" evidence="8">
    <location>
        <position position="293"/>
    </location>
    <ligand>
        <name>FAD</name>
        <dbReference type="ChEBI" id="CHEBI:57692"/>
    </ligand>
</feature>
<dbReference type="GO" id="GO:0045550">
    <property type="term" value="F:geranylgeranyl reductase activity"/>
    <property type="evidence" value="ECO:0007669"/>
    <property type="project" value="InterPro"/>
</dbReference>
<evidence type="ECO:0000256" key="7">
    <source>
        <dbReference type="ARBA" id="ARBA00023264"/>
    </source>
</evidence>